<comment type="caution">
    <text evidence="4">The sequence shown here is derived from an EMBL/GenBank/DDBJ whole genome shotgun (WGS) entry which is preliminary data.</text>
</comment>
<comment type="function">
    <text evidence="1 2">Acetylates the N-terminal alanine of ribosomal protein bS18.</text>
</comment>
<organism evidence="4 5">
    <name type="scientific">Kangiella spongicola</name>
    <dbReference type="NCBI Taxonomy" id="796379"/>
    <lineage>
        <taxon>Bacteria</taxon>
        <taxon>Pseudomonadati</taxon>
        <taxon>Pseudomonadota</taxon>
        <taxon>Gammaproteobacteria</taxon>
        <taxon>Kangiellales</taxon>
        <taxon>Kangiellaceae</taxon>
        <taxon>Kangiella</taxon>
    </lineage>
</organism>
<dbReference type="SUPFAM" id="SSF55729">
    <property type="entry name" value="Acyl-CoA N-acyltransferases (Nat)"/>
    <property type="match status" value="1"/>
</dbReference>
<dbReference type="NCBIfam" id="TIGR01575">
    <property type="entry name" value="rimI"/>
    <property type="match status" value="1"/>
</dbReference>
<evidence type="ECO:0000259" key="3">
    <source>
        <dbReference type="PROSITE" id="PS51186"/>
    </source>
</evidence>
<evidence type="ECO:0000256" key="1">
    <source>
        <dbReference type="HAMAP-Rule" id="MF_02210"/>
    </source>
</evidence>
<comment type="caution">
    <text evidence="1">Lacks conserved residue(s) required for the propagation of feature annotation.</text>
</comment>
<dbReference type="InterPro" id="IPR043690">
    <property type="entry name" value="RimI"/>
</dbReference>
<dbReference type="GO" id="GO:0008999">
    <property type="term" value="F:protein-N-terminal-alanine acetyltransferase activity"/>
    <property type="evidence" value="ECO:0007669"/>
    <property type="project" value="UniProtKB-UniRule"/>
</dbReference>
<reference evidence="4 5" key="1">
    <citation type="submission" date="2018-05" db="EMBL/GenBank/DDBJ databases">
        <title>Kangiella spongicola genome sequence.</title>
        <authorList>
            <person name="Maclea K.S."/>
            <person name="Goen A.E."/>
            <person name="Kelley C."/>
            <person name="Underriner A."/>
            <person name="Silverwood T."/>
            <person name="Trachtenberg A.M."/>
        </authorList>
    </citation>
    <scope>NUCLEOTIDE SEQUENCE [LARGE SCALE GENOMIC DNA]</scope>
    <source>
        <strain evidence="4 5">ATCC BAA-2076</strain>
    </source>
</reference>
<evidence type="ECO:0000313" key="4">
    <source>
        <dbReference type="EMBL" id="PXF64621.1"/>
    </source>
</evidence>
<feature type="domain" description="N-acetyltransferase" evidence="3">
    <location>
        <begin position="6"/>
        <end position="150"/>
    </location>
</feature>
<comment type="similarity">
    <text evidence="1 2">Belongs to the acetyltransferase family. RimI subfamily.</text>
</comment>
<proteinExistence type="inferred from homology"/>
<keyword evidence="1 2" id="KW-0963">Cytoplasm</keyword>
<dbReference type="HAMAP" id="MF_02210">
    <property type="entry name" value="RimI"/>
    <property type="match status" value="1"/>
</dbReference>
<dbReference type="Gene3D" id="3.40.630.30">
    <property type="match status" value="1"/>
</dbReference>
<sequence>MNSSSINIRPLEVVDLEQVINIELEAHDYPWKKSIHLSCIEQEYPSLVLEQNSSIIGYVVFNYLFDECHLMNITTSVSYQGKGFASQLIQAMYKKAKVAGMQSVLLEVRESNQPALSFYTKEGFEEIGRRPNYYPSQDSREAAIVMRRSL</sequence>
<dbReference type="Pfam" id="PF00583">
    <property type="entry name" value="Acetyltransf_1"/>
    <property type="match status" value="1"/>
</dbReference>
<comment type="catalytic activity">
    <reaction evidence="1 2">
        <text>N-terminal L-alanyl-[ribosomal protein bS18] + acetyl-CoA = N-terminal N(alpha)-acetyl-L-alanyl-[ribosomal protein bS18] + CoA + H(+)</text>
        <dbReference type="Rhea" id="RHEA:43756"/>
        <dbReference type="Rhea" id="RHEA-COMP:10676"/>
        <dbReference type="Rhea" id="RHEA-COMP:10677"/>
        <dbReference type="ChEBI" id="CHEBI:15378"/>
        <dbReference type="ChEBI" id="CHEBI:57287"/>
        <dbReference type="ChEBI" id="CHEBI:57288"/>
        <dbReference type="ChEBI" id="CHEBI:64718"/>
        <dbReference type="ChEBI" id="CHEBI:83683"/>
        <dbReference type="EC" id="2.3.1.266"/>
    </reaction>
</comment>
<keyword evidence="5" id="KW-1185">Reference proteome</keyword>
<dbReference type="RefSeq" id="WP_110200669.1">
    <property type="nucleotide sequence ID" value="NZ_QICH01000001.1"/>
</dbReference>
<dbReference type="EC" id="2.3.1.266" evidence="1 2"/>
<name>A0A318D6Z8_9GAMM</name>
<dbReference type="PROSITE" id="PS51186">
    <property type="entry name" value="GNAT"/>
    <property type="match status" value="1"/>
</dbReference>
<feature type="active site" description="Proton donor" evidence="1">
    <location>
        <position position="119"/>
    </location>
</feature>
<dbReference type="InterPro" id="IPR050276">
    <property type="entry name" value="MshD_Acetyltransferase"/>
</dbReference>
<dbReference type="AlphaFoldDB" id="A0A318D6Z8"/>
<dbReference type="InterPro" id="IPR000182">
    <property type="entry name" value="GNAT_dom"/>
</dbReference>
<dbReference type="PANTHER" id="PTHR43617">
    <property type="entry name" value="L-AMINO ACID N-ACETYLTRANSFERASE"/>
    <property type="match status" value="1"/>
</dbReference>
<evidence type="ECO:0000256" key="2">
    <source>
        <dbReference type="RuleBase" id="RU363094"/>
    </source>
</evidence>
<protein>
    <recommendedName>
        <fullName evidence="1 2">[Ribosomal protein bS18]-alanine N-acetyltransferase</fullName>
        <ecNumber evidence="1 2">2.3.1.266</ecNumber>
    </recommendedName>
</protein>
<gene>
    <name evidence="1 4" type="primary">rimI</name>
    <name evidence="4" type="ORF">DL796_00555</name>
</gene>
<keyword evidence="1 4" id="KW-0808">Transferase</keyword>
<evidence type="ECO:0000313" key="5">
    <source>
        <dbReference type="Proteomes" id="UP000247689"/>
    </source>
</evidence>
<accession>A0A318D6Z8</accession>
<dbReference type="GO" id="GO:0005737">
    <property type="term" value="C:cytoplasm"/>
    <property type="evidence" value="ECO:0007669"/>
    <property type="project" value="UniProtKB-SubCell"/>
</dbReference>
<feature type="binding site" evidence="1">
    <location>
        <position position="112"/>
    </location>
    <ligand>
        <name>acetyl-CoA</name>
        <dbReference type="ChEBI" id="CHEBI:57288"/>
    </ligand>
</feature>
<dbReference type="Proteomes" id="UP000247689">
    <property type="component" value="Unassembled WGS sequence"/>
</dbReference>
<dbReference type="PANTHER" id="PTHR43617:SF20">
    <property type="entry name" value="N-ALPHA-ACETYLTRANSFERASE RIMI"/>
    <property type="match status" value="1"/>
</dbReference>
<feature type="active site" description="Proton acceptor" evidence="1">
    <location>
        <position position="107"/>
    </location>
</feature>
<dbReference type="InterPro" id="IPR006464">
    <property type="entry name" value="AcTrfase_RimI/Ard1"/>
</dbReference>
<comment type="subcellular location">
    <subcellularLocation>
        <location evidence="1 2">Cytoplasm</location>
    </subcellularLocation>
</comment>
<dbReference type="EMBL" id="QICH01000001">
    <property type="protein sequence ID" value="PXF64621.1"/>
    <property type="molecule type" value="Genomic_DNA"/>
</dbReference>
<dbReference type="OrthoDB" id="9796919at2"/>
<dbReference type="InterPro" id="IPR016181">
    <property type="entry name" value="Acyl_CoA_acyltransferase"/>
</dbReference>
<dbReference type="CDD" id="cd04301">
    <property type="entry name" value="NAT_SF"/>
    <property type="match status" value="1"/>
</dbReference>
<keyword evidence="1" id="KW-0012">Acyltransferase</keyword>